<organism evidence="1">
    <name type="scientific">Borreliella afzelii</name>
    <name type="common">Borrelia afzelii</name>
    <dbReference type="NCBI Taxonomy" id="29518"/>
    <lineage>
        <taxon>Bacteria</taxon>
        <taxon>Pseudomonadati</taxon>
        <taxon>Spirochaetota</taxon>
        <taxon>Spirochaetia</taxon>
        <taxon>Spirochaetales</taxon>
        <taxon>Borreliaceae</taxon>
        <taxon>Borreliella</taxon>
    </lineage>
</organism>
<accession>Q5W293</accession>
<dbReference type="AlphaFoldDB" id="Q5W293"/>
<name>Q5W293_BORAF</name>
<protein>
    <submittedName>
        <fullName evidence="1">Uncharacterized protein</fullName>
    </submittedName>
</protein>
<gene>
    <name evidence="1" type="primary">mmsa72</name>
</gene>
<dbReference type="EMBL" id="AJ786368">
    <property type="protein sequence ID" value="CAH10082.2"/>
    <property type="molecule type" value="Genomic_DNA"/>
</dbReference>
<reference evidence="1" key="1">
    <citation type="journal article" date="2005" name="Infect. Immun.">
        <title>Identification and functional characterization of complement regulator-acquiring surface protein 1 of the Lyme disease spirochetes Borrelia afzelii and Borrelia garinii.</title>
        <authorList>
            <person name="Wallich R."/>
            <person name="Pattathu J."/>
            <person name="Kitiratschky V."/>
            <person name="Brenner C."/>
            <person name="Zipfel P.F."/>
            <person name="Brade V."/>
            <person name="Simon M.M."/>
            <person name="Kraiczy P."/>
        </authorList>
    </citation>
    <scope>NUCLEOTIDE SEQUENCE</scope>
    <source>
        <strain evidence="1">MMS</strain>
        <plasmid evidence="1">lp54</plasmid>
    </source>
</reference>
<proteinExistence type="predicted"/>
<sequence>MNFDFCFSIFNPLIHTLLISSVCGHNRLLAMFQYHLQFAYSHLGLIYVRIQALTFLLESFRQL</sequence>
<geneLocation type="plasmid" evidence="1">
    <name>lp54</name>
</geneLocation>
<evidence type="ECO:0000313" key="1">
    <source>
        <dbReference type="EMBL" id="CAH10082.2"/>
    </source>
</evidence>
<keyword evidence="1" id="KW-0614">Plasmid</keyword>